<feature type="region of interest" description="Disordered" evidence="1">
    <location>
        <begin position="1"/>
        <end position="41"/>
    </location>
</feature>
<dbReference type="CDD" id="cd02440">
    <property type="entry name" value="AdoMet_MTases"/>
    <property type="match status" value="1"/>
</dbReference>
<dbReference type="Proteomes" id="UP000509750">
    <property type="component" value="Chromosome"/>
</dbReference>
<evidence type="ECO:0000313" key="4">
    <source>
        <dbReference type="Proteomes" id="UP000509750"/>
    </source>
</evidence>
<accession>A0A7D5GCW2</accession>
<reference evidence="3 4" key="1">
    <citation type="submission" date="2020-07" db="EMBL/GenBank/DDBJ databases">
        <title>Gai3-2, isolated from salt lake.</title>
        <authorList>
            <person name="Cui H."/>
            <person name="Shi X."/>
        </authorList>
    </citation>
    <scope>NUCLEOTIDE SEQUENCE [LARGE SCALE GENOMIC DNA]</scope>
    <source>
        <strain evidence="3 4">Gai3-2</strain>
    </source>
</reference>
<dbReference type="KEGG" id="halg:HUG10_13505"/>
<keyword evidence="3" id="KW-0808">Transferase</keyword>
<evidence type="ECO:0000313" key="3">
    <source>
        <dbReference type="EMBL" id="QLG28505.1"/>
    </source>
</evidence>
<dbReference type="RefSeq" id="WP_179170079.1">
    <property type="nucleotide sequence ID" value="NZ_CP058529.1"/>
</dbReference>
<keyword evidence="3" id="KW-0489">Methyltransferase</keyword>
<evidence type="ECO:0000259" key="2">
    <source>
        <dbReference type="Pfam" id="PF13649"/>
    </source>
</evidence>
<dbReference type="InterPro" id="IPR029063">
    <property type="entry name" value="SAM-dependent_MTases_sf"/>
</dbReference>
<evidence type="ECO:0000256" key="1">
    <source>
        <dbReference type="SAM" id="MobiDB-lite"/>
    </source>
</evidence>
<dbReference type="Gene3D" id="3.40.50.150">
    <property type="entry name" value="Vaccinia Virus protein VP39"/>
    <property type="match status" value="1"/>
</dbReference>
<dbReference type="OrthoDB" id="57427at2157"/>
<dbReference type="InterPro" id="IPR041698">
    <property type="entry name" value="Methyltransf_25"/>
</dbReference>
<dbReference type="AlphaFoldDB" id="A0A7D5GCW2"/>
<proteinExistence type="predicted"/>
<organism evidence="3 4">
    <name type="scientific">Halorarum halophilum</name>
    <dbReference type="NCBI Taxonomy" id="2743090"/>
    <lineage>
        <taxon>Archaea</taxon>
        <taxon>Methanobacteriati</taxon>
        <taxon>Methanobacteriota</taxon>
        <taxon>Stenosarchaea group</taxon>
        <taxon>Halobacteria</taxon>
        <taxon>Halobacteriales</taxon>
        <taxon>Haloferacaceae</taxon>
        <taxon>Halorarum</taxon>
    </lineage>
</organism>
<keyword evidence="4" id="KW-1185">Reference proteome</keyword>
<gene>
    <name evidence="3" type="ORF">HUG10_13505</name>
</gene>
<feature type="compositionally biased region" description="Basic and acidic residues" evidence="1">
    <location>
        <begin position="31"/>
        <end position="41"/>
    </location>
</feature>
<dbReference type="Pfam" id="PF13649">
    <property type="entry name" value="Methyltransf_25"/>
    <property type="match status" value="1"/>
</dbReference>
<feature type="domain" description="Methyltransferase" evidence="2">
    <location>
        <begin position="85"/>
        <end position="175"/>
    </location>
</feature>
<dbReference type="EMBL" id="CP058529">
    <property type="protein sequence ID" value="QLG28505.1"/>
    <property type="molecule type" value="Genomic_DNA"/>
</dbReference>
<dbReference type="SUPFAM" id="SSF53335">
    <property type="entry name" value="S-adenosyl-L-methionine-dependent methyltransferases"/>
    <property type="match status" value="1"/>
</dbReference>
<dbReference type="GeneID" id="56029868"/>
<protein>
    <submittedName>
        <fullName evidence="3">Class I SAM-dependent methyltransferase</fullName>
    </submittedName>
</protein>
<sequence length="291" mass="32380">MSDGDGSDPADGAPEGFSGDDYDGENPASHEAQRAVNRDNWDERALVHPDTDHYDVDGFLDGDSTLHSIERERVDAEGTLLCHLMCHFGLDTLSWAREGADPVGVDFSPEAIERARTLRDETGLDAEFVEADVYDAPATLDRRFEAVVATYGVFCWLPDLRGFFETVATLLEPGGEALFVDDHPIGQAFDGNPPTWTYPYHDPVEMRIESGETYADDDVELSKNVTYQYYRPLSAIVTAAADAGLRVSSLEEFPFAEWPCFEGLEREGEWYVQESEPRVPLLFALEVEKPA</sequence>
<name>A0A7D5GCW2_9EURY</name>
<dbReference type="GO" id="GO:0008168">
    <property type="term" value="F:methyltransferase activity"/>
    <property type="evidence" value="ECO:0007669"/>
    <property type="project" value="UniProtKB-KW"/>
</dbReference>
<dbReference type="GO" id="GO:0032259">
    <property type="term" value="P:methylation"/>
    <property type="evidence" value="ECO:0007669"/>
    <property type="project" value="UniProtKB-KW"/>
</dbReference>